<dbReference type="Gene3D" id="2.120.10.30">
    <property type="entry name" value="TolB, C-terminal domain"/>
    <property type="match status" value="1"/>
</dbReference>
<proteinExistence type="predicted"/>
<evidence type="ECO:0000313" key="2">
    <source>
        <dbReference type="Proteomes" id="UP001187192"/>
    </source>
</evidence>
<gene>
    <name evidence="1" type="ORF">TIFTF001_042695</name>
</gene>
<dbReference type="InterPro" id="IPR011042">
    <property type="entry name" value="6-blade_b-propeller_TolB-like"/>
</dbReference>
<comment type="caution">
    <text evidence="1">The sequence shown here is derived from an EMBL/GenBank/DDBJ whole genome shotgun (WGS) entry which is preliminary data.</text>
</comment>
<dbReference type="PANTHER" id="PTHR46388">
    <property type="entry name" value="NHL REPEAT-CONTAINING PROTEIN 2"/>
    <property type="match status" value="1"/>
</dbReference>
<dbReference type="AlphaFoldDB" id="A0AA88DG97"/>
<reference evidence="1" key="1">
    <citation type="submission" date="2023-07" db="EMBL/GenBank/DDBJ databases">
        <title>draft genome sequence of fig (Ficus carica).</title>
        <authorList>
            <person name="Takahashi T."/>
            <person name="Nishimura K."/>
        </authorList>
    </citation>
    <scope>NUCLEOTIDE SEQUENCE</scope>
</reference>
<sequence>MQNFLFYFPGIGFLRITASSHNVCVHPKRCENCAVQDSMSQSDSTLFQDAFPRMKMGIAYSFLTAIIIGSSYPMAMERFRIVYIGSSPGFEDGEFESAKLMRPAASFYHEDDDCLYFVDSENHAIRRADMGRRVVETFCPACKAEKKSFWTWIMEKLGLRSNIDKPEEFDTKPIEFDTQSLMFPWHLMRSAEDSLLKEISGGLDVGGEAGEKIGTKSRGFFGKGEGVVEVAAELVVVGGEEEEKEGVVGACGAVSGSSTASFRAAASTDLGSLFWKKFRRSCSFVLLEEVQTRRRRSCSFVLLEEVQKKELEGVVPK</sequence>
<keyword evidence="2" id="KW-1185">Reference proteome</keyword>
<protein>
    <submittedName>
        <fullName evidence="1">Uncharacterized protein</fullName>
    </submittedName>
</protein>
<evidence type="ECO:0000313" key="1">
    <source>
        <dbReference type="EMBL" id="GMN37809.1"/>
    </source>
</evidence>
<accession>A0AA88DG97</accession>
<dbReference type="Proteomes" id="UP001187192">
    <property type="component" value="Unassembled WGS sequence"/>
</dbReference>
<name>A0AA88DG97_FICCA</name>
<dbReference type="PANTHER" id="PTHR46388:SF3">
    <property type="entry name" value="DUF1618 DOMAIN-CONTAINING PROTEIN"/>
    <property type="match status" value="1"/>
</dbReference>
<dbReference type="EMBL" id="BTGU01002432">
    <property type="protein sequence ID" value="GMN37809.1"/>
    <property type="molecule type" value="Genomic_DNA"/>
</dbReference>
<organism evidence="1 2">
    <name type="scientific">Ficus carica</name>
    <name type="common">Common fig</name>
    <dbReference type="NCBI Taxonomy" id="3494"/>
    <lineage>
        <taxon>Eukaryota</taxon>
        <taxon>Viridiplantae</taxon>
        <taxon>Streptophyta</taxon>
        <taxon>Embryophyta</taxon>
        <taxon>Tracheophyta</taxon>
        <taxon>Spermatophyta</taxon>
        <taxon>Magnoliopsida</taxon>
        <taxon>eudicotyledons</taxon>
        <taxon>Gunneridae</taxon>
        <taxon>Pentapetalae</taxon>
        <taxon>rosids</taxon>
        <taxon>fabids</taxon>
        <taxon>Rosales</taxon>
        <taxon>Moraceae</taxon>
        <taxon>Ficeae</taxon>
        <taxon>Ficus</taxon>
    </lineage>
</organism>